<comment type="caution">
    <text evidence="15">The sequence shown here is derived from an EMBL/GenBank/DDBJ whole genome shotgun (WGS) entry which is preliminary data.</text>
</comment>
<evidence type="ECO:0000256" key="7">
    <source>
        <dbReference type="ARBA" id="ARBA00022692"/>
    </source>
</evidence>
<dbReference type="PIRSF" id="PIRSF016636">
    <property type="entry name" value="AlgI_DltB"/>
    <property type="match status" value="1"/>
</dbReference>
<evidence type="ECO:0000256" key="4">
    <source>
        <dbReference type="ARBA" id="ARBA00016084"/>
    </source>
</evidence>
<keyword evidence="16" id="KW-1185">Reference proteome</keyword>
<dbReference type="GO" id="GO:0005886">
    <property type="term" value="C:plasma membrane"/>
    <property type="evidence" value="ECO:0007669"/>
    <property type="project" value="UniProtKB-SubCell"/>
</dbReference>
<evidence type="ECO:0000256" key="14">
    <source>
        <dbReference type="SAM" id="Phobius"/>
    </source>
</evidence>
<keyword evidence="8" id="KW-0016">Alginate biosynthesis</keyword>
<proteinExistence type="inferred from homology"/>
<comment type="pathway">
    <text evidence="2">Glycan biosynthesis; alginate biosynthesis.</text>
</comment>
<evidence type="ECO:0000256" key="2">
    <source>
        <dbReference type="ARBA" id="ARBA00005182"/>
    </source>
</evidence>
<dbReference type="AlphaFoldDB" id="A0A840CNK0"/>
<feature type="transmembrane region" description="Helical" evidence="14">
    <location>
        <begin position="156"/>
        <end position="173"/>
    </location>
</feature>
<evidence type="ECO:0000256" key="3">
    <source>
        <dbReference type="ARBA" id="ARBA00010323"/>
    </source>
</evidence>
<feature type="transmembrane region" description="Helical" evidence="14">
    <location>
        <begin position="84"/>
        <end position="104"/>
    </location>
</feature>
<comment type="similarity">
    <text evidence="3 13">Belongs to the membrane-bound acyltransferase family.</text>
</comment>
<feature type="transmembrane region" description="Helical" evidence="14">
    <location>
        <begin position="42"/>
        <end position="60"/>
    </location>
</feature>
<dbReference type="InterPro" id="IPR051085">
    <property type="entry name" value="MB_O-acyltransferase"/>
</dbReference>
<feature type="transmembrane region" description="Helical" evidence="14">
    <location>
        <begin position="324"/>
        <end position="349"/>
    </location>
</feature>
<organism evidence="15 16">
    <name type="scientific">Actibacterium naphthalenivorans</name>
    <dbReference type="NCBI Taxonomy" id="1614693"/>
    <lineage>
        <taxon>Bacteria</taxon>
        <taxon>Pseudomonadati</taxon>
        <taxon>Pseudomonadota</taxon>
        <taxon>Alphaproteobacteria</taxon>
        <taxon>Rhodobacterales</taxon>
        <taxon>Roseobacteraceae</taxon>
        <taxon>Actibacterium</taxon>
    </lineage>
</organism>
<evidence type="ECO:0000256" key="13">
    <source>
        <dbReference type="PIRNR" id="PIRNR016636"/>
    </source>
</evidence>
<evidence type="ECO:0000256" key="6">
    <source>
        <dbReference type="ARBA" id="ARBA00022679"/>
    </source>
</evidence>
<evidence type="ECO:0000313" key="15">
    <source>
        <dbReference type="EMBL" id="MBB4023537.1"/>
    </source>
</evidence>
<dbReference type="PANTHER" id="PTHR13285">
    <property type="entry name" value="ACYLTRANSFERASE"/>
    <property type="match status" value="1"/>
</dbReference>
<evidence type="ECO:0000256" key="9">
    <source>
        <dbReference type="ARBA" id="ARBA00022989"/>
    </source>
</evidence>
<evidence type="ECO:0000313" key="16">
    <source>
        <dbReference type="Proteomes" id="UP000585681"/>
    </source>
</evidence>
<keyword evidence="7 14" id="KW-0812">Transmembrane</keyword>
<keyword evidence="10 13" id="KW-0472">Membrane</keyword>
<dbReference type="PIRSF" id="PIRSF500217">
    <property type="entry name" value="AlgI"/>
    <property type="match status" value="1"/>
</dbReference>
<dbReference type="Proteomes" id="UP000585681">
    <property type="component" value="Unassembled WGS sequence"/>
</dbReference>
<protein>
    <recommendedName>
        <fullName evidence="4">Probable alginate O-acetylase AlgI</fullName>
    </recommendedName>
    <alternativeName>
        <fullName evidence="12">Alginate biosynthesis protein AlgI</fullName>
    </alternativeName>
</protein>
<keyword evidence="6 13" id="KW-0808">Transferase</keyword>
<feature type="transmembrane region" description="Helical" evidence="14">
    <location>
        <begin position="12"/>
        <end position="30"/>
    </location>
</feature>
<keyword evidence="5 13" id="KW-1003">Cell membrane</keyword>
<dbReference type="InterPro" id="IPR024194">
    <property type="entry name" value="Ac/AlaTfrase_AlgI/DltB"/>
</dbReference>
<keyword evidence="9 14" id="KW-1133">Transmembrane helix</keyword>
<keyword evidence="11 13" id="KW-0012">Acyltransferase</keyword>
<reference evidence="15" key="1">
    <citation type="submission" date="2020-08" db="EMBL/GenBank/DDBJ databases">
        <title>Genomic Encyclopedia of Type Strains, Phase IV (KMG-IV): sequencing the most valuable type-strain genomes for metagenomic binning, comparative biology and taxonomic classification.</title>
        <authorList>
            <person name="Goeker M."/>
        </authorList>
    </citation>
    <scope>NUCLEOTIDE SEQUENCE [LARGE SCALE GENOMIC DNA]</scope>
    <source>
        <strain evidence="15">DSM 105040</strain>
    </source>
</reference>
<dbReference type="InterPro" id="IPR028362">
    <property type="entry name" value="AlgI"/>
</dbReference>
<sequence length="439" mass="48814">MSYIFYAAWNAPYLLLIIFSTIVDFFAAKGIYRARSDMAKKLYLGLSLVANLGVLTYFKYGNFLLENSIALAARFGIAYEPMPWSILLPVGISFYTFQTLSYSLDIYKGRLKPSDSFLDFALFVTFFPQLVAGPIVRARKFMPQLIAPPVVTAESFGWGLILVVIGLFEKVVIADGLTAPIADRIFAQSGTLPPGTVVIGLLAFVIQILCDFAGYSLVAIGIARCLGFELPQNFRAPYAAIGYADLWQRWHISMSSWFRDYLYANVRSTTDRSLWNTIRTQMITMTLIGLWHGASWTFVVWGAFNGAVLSIETMLKKLIGHWHVWSVTAIQVLLGGLTFALFAFSGILFRSRDLAQATDLARSFFAPTQTPFHVGSGDILIVLALTAATLAFHTALRKRRFEQAIAAVPASLQLFLLVGMMSAIIMIEGDSDAFIYFQF</sequence>
<dbReference type="GO" id="GO:0016746">
    <property type="term" value="F:acyltransferase activity"/>
    <property type="evidence" value="ECO:0007669"/>
    <property type="project" value="UniProtKB-KW"/>
</dbReference>
<gene>
    <name evidence="15" type="ORF">GGR17_003372</name>
</gene>
<evidence type="ECO:0000256" key="10">
    <source>
        <dbReference type="ARBA" id="ARBA00023136"/>
    </source>
</evidence>
<feature type="transmembrane region" description="Helical" evidence="14">
    <location>
        <begin position="282"/>
        <end position="304"/>
    </location>
</feature>
<dbReference type="InterPro" id="IPR004299">
    <property type="entry name" value="MBOAT_fam"/>
</dbReference>
<evidence type="ECO:0000256" key="12">
    <source>
        <dbReference type="ARBA" id="ARBA00031030"/>
    </source>
</evidence>
<dbReference type="EMBL" id="JACIEQ010000006">
    <property type="protein sequence ID" value="MBB4023537.1"/>
    <property type="molecule type" value="Genomic_DNA"/>
</dbReference>
<dbReference type="Pfam" id="PF03062">
    <property type="entry name" value="MBOAT"/>
    <property type="match status" value="1"/>
</dbReference>
<evidence type="ECO:0000256" key="11">
    <source>
        <dbReference type="ARBA" id="ARBA00023315"/>
    </source>
</evidence>
<dbReference type="PANTHER" id="PTHR13285:SF23">
    <property type="entry name" value="TEICHOIC ACID D-ALANYLTRANSFERASE"/>
    <property type="match status" value="1"/>
</dbReference>
<feature type="transmembrane region" description="Helical" evidence="14">
    <location>
        <begin position="116"/>
        <end position="136"/>
    </location>
</feature>
<dbReference type="RefSeq" id="WP_054539125.1">
    <property type="nucleotide sequence ID" value="NZ_JACIEQ010000006.1"/>
</dbReference>
<feature type="transmembrane region" description="Helical" evidence="14">
    <location>
        <begin position="404"/>
        <end position="427"/>
    </location>
</feature>
<accession>A0A840CNK0</accession>
<comment type="subcellular location">
    <subcellularLocation>
        <location evidence="1">Cell membrane</location>
        <topology evidence="1">Multi-pass membrane protein</topology>
    </subcellularLocation>
</comment>
<name>A0A840CNK0_9RHOB</name>
<evidence type="ECO:0000256" key="8">
    <source>
        <dbReference type="ARBA" id="ARBA00022841"/>
    </source>
</evidence>
<evidence type="ECO:0000256" key="1">
    <source>
        <dbReference type="ARBA" id="ARBA00004651"/>
    </source>
</evidence>
<dbReference type="GO" id="GO:0042121">
    <property type="term" value="P:alginic acid biosynthetic process"/>
    <property type="evidence" value="ECO:0007669"/>
    <property type="project" value="UniProtKB-KW"/>
</dbReference>
<evidence type="ECO:0000256" key="5">
    <source>
        <dbReference type="ARBA" id="ARBA00022475"/>
    </source>
</evidence>